<evidence type="ECO:0000256" key="3">
    <source>
        <dbReference type="PROSITE-ProRule" id="PRU00464"/>
    </source>
</evidence>
<evidence type="ECO:0000313" key="6">
    <source>
        <dbReference type="Proteomes" id="UP000230304"/>
    </source>
</evidence>
<dbReference type="PRINTS" id="PR00332">
    <property type="entry name" value="HISTRIAD"/>
</dbReference>
<feature type="domain" description="HIT" evidence="4">
    <location>
        <begin position="5"/>
        <end position="112"/>
    </location>
</feature>
<dbReference type="InterPro" id="IPR036265">
    <property type="entry name" value="HIT-like_sf"/>
</dbReference>
<dbReference type="Proteomes" id="UP000230304">
    <property type="component" value="Unassembled WGS sequence"/>
</dbReference>
<dbReference type="PROSITE" id="PS51084">
    <property type="entry name" value="HIT_2"/>
    <property type="match status" value="1"/>
</dbReference>
<dbReference type="EMBL" id="PEUA01000053">
    <property type="protein sequence ID" value="PIV42244.1"/>
    <property type="molecule type" value="Genomic_DNA"/>
</dbReference>
<evidence type="ECO:0000259" key="4">
    <source>
        <dbReference type="PROSITE" id="PS51084"/>
    </source>
</evidence>
<accession>A0A2M7D7L1</accession>
<dbReference type="InterPro" id="IPR001310">
    <property type="entry name" value="Histidine_triad_HIT"/>
</dbReference>
<comment type="caution">
    <text evidence="5">The sequence shown here is derived from an EMBL/GenBank/DDBJ whole genome shotgun (WGS) entry which is preliminary data.</text>
</comment>
<gene>
    <name evidence="5" type="ORF">COS26_02355</name>
</gene>
<name>A0A2M7D7L1_9BACT</name>
<dbReference type="Pfam" id="PF11969">
    <property type="entry name" value="DcpS_C"/>
    <property type="match status" value="1"/>
</dbReference>
<dbReference type="SUPFAM" id="SSF54197">
    <property type="entry name" value="HIT-like"/>
    <property type="match status" value="1"/>
</dbReference>
<evidence type="ECO:0000256" key="2">
    <source>
        <dbReference type="PIRSR" id="PIRSR601310-3"/>
    </source>
</evidence>
<evidence type="ECO:0000256" key="1">
    <source>
        <dbReference type="PIRSR" id="PIRSR601310-1"/>
    </source>
</evidence>
<proteinExistence type="predicted"/>
<dbReference type="PANTHER" id="PTHR23089">
    <property type="entry name" value="HISTIDINE TRIAD HIT PROTEIN"/>
    <property type="match status" value="1"/>
</dbReference>
<feature type="active site" description="Tele-AMP-histidine intermediate" evidence="1">
    <location>
        <position position="100"/>
    </location>
</feature>
<reference evidence="6" key="1">
    <citation type="submission" date="2017-09" db="EMBL/GenBank/DDBJ databases">
        <title>Depth-based differentiation of microbial function through sediment-hosted aquifers and enrichment of novel symbionts in the deep terrestrial subsurface.</title>
        <authorList>
            <person name="Probst A.J."/>
            <person name="Ladd B."/>
            <person name="Jarett J.K."/>
            <person name="Geller-Mcgrath D.E."/>
            <person name="Sieber C.M.K."/>
            <person name="Emerson J.B."/>
            <person name="Anantharaman K."/>
            <person name="Thomas B.C."/>
            <person name="Malmstrom R."/>
            <person name="Stieglmeier M."/>
            <person name="Klingl A."/>
            <person name="Woyke T."/>
            <person name="Ryan C.M."/>
            <person name="Banfield J.F."/>
        </authorList>
    </citation>
    <scope>NUCLEOTIDE SEQUENCE [LARGE SCALE GENOMIC DNA]</scope>
</reference>
<dbReference type="InterPro" id="IPR011146">
    <property type="entry name" value="HIT-like"/>
</dbReference>
<dbReference type="CDD" id="cd01276">
    <property type="entry name" value="PKCI_related"/>
    <property type="match status" value="1"/>
</dbReference>
<dbReference type="GO" id="GO:0003824">
    <property type="term" value="F:catalytic activity"/>
    <property type="evidence" value="ECO:0007669"/>
    <property type="project" value="InterPro"/>
</dbReference>
<evidence type="ECO:0000313" key="5">
    <source>
        <dbReference type="EMBL" id="PIV42244.1"/>
    </source>
</evidence>
<dbReference type="AlphaFoldDB" id="A0A2M7D7L1"/>
<sequence length="112" mass="12625">MKDCIFCKIVDKELPADILYEDNNVIVFKDIKPKAPLHILIVPKKHIPSINHLESEDKELVGEMFLVAKKMAKKQGVAKTGYRLVFDTGENAGQTVDHLHLHLLGGKKLPWA</sequence>
<protein>
    <submittedName>
        <fullName evidence="5">Histidine triad nucleotide-binding protein</fullName>
    </submittedName>
</protein>
<dbReference type="Gene3D" id="3.30.428.10">
    <property type="entry name" value="HIT-like"/>
    <property type="match status" value="1"/>
</dbReference>
<feature type="short sequence motif" description="Histidine triad motif" evidence="2 3">
    <location>
        <begin position="98"/>
        <end position="102"/>
    </location>
</feature>
<organism evidence="5 6">
    <name type="scientific">Candidatus Nealsonbacteria bacterium CG02_land_8_20_14_3_00_40_11</name>
    <dbReference type="NCBI Taxonomy" id="1974700"/>
    <lineage>
        <taxon>Bacteria</taxon>
        <taxon>Candidatus Nealsoniibacteriota</taxon>
    </lineage>
</organism>